<evidence type="ECO:0000256" key="1">
    <source>
        <dbReference type="ARBA" id="ARBA00009684"/>
    </source>
</evidence>
<dbReference type="RefSeq" id="WP_234967423.1">
    <property type="nucleotide sequence ID" value="NZ_CP012160.1"/>
</dbReference>
<dbReference type="NCBIfam" id="TIGR00154">
    <property type="entry name" value="ispE"/>
    <property type="match status" value="1"/>
</dbReference>
<reference evidence="13 14" key="1">
    <citation type="journal article" date="2015" name="Genome Announc.">
        <title>Closed Genome Sequence of Octadecabacter temperatus SB1, the First Mesophilic Species of the Genus Octadecabacter.</title>
        <authorList>
            <person name="Voget S."/>
            <person name="Billerbeck S."/>
            <person name="Simon M."/>
            <person name="Daniel R."/>
        </authorList>
    </citation>
    <scope>NUCLEOTIDE SEQUENCE [LARGE SCALE GENOMIC DNA]</scope>
    <source>
        <strain evidence="13 14">SB1</strain>
    </source>
</reference>
<evidence type="ECO:0000313" key="13">
    <source>
        <dbReference type="EMBL" id="AKS47454.1"/>
    </source>
</evidence>
<keyword evidence="8 10" id="KW-0414">Isoprene biosynthesis</keyword>
<dbReference type="PATRIC" id="fig|1458307.3.peg.2963"/>
<evidence type="ECO:0000259" key="11">
    <source>
        <dbReference type="Pfam" id="PF00288"/>
    </source>
</evidence>
<dbReference type="GO" id="GO:0016114">
    <property type="term" value="P:terpenoid biosynthetic process"/>
    <property type="evidence" value="ECO:0007669"/>
    <property type="project" value="UniProtKB-UniRule"/>
</dbReference>
<dbReference type="InterPro" id="IPR004424">
    <property type="entry name" value="IspE"/>
</dbReference>
<evidence type="ECO:0000256" key="9">
    <source>
        <dbReference type="ARBA" id="ARBA00032554"/>
    </source>
</evidence>
<comment type="catalytic activity">
    <reaction evidence="10">
        <text>4-CDP-2-C-methyl-D-erythritol + ATP = 4-CDP-2-C-methyl-D-erythritol 2-phosphate + ADP + H(+)</text>
        <dbReference type="Rhea" id="RHEA:18437"/>
        <dbReference type="ChEBI" id="CHEBI:15378"/>
        <dbReference type="ChEBI" id="CHEBI:30616"/>
        <dbReference type="ChEBI" id="CHEBI:57823"/>
        <dbReference type="ChEBI" id="CHEBI:57919"/>
        <dbReference type="ChEBI" id="CHEBI:456216"/>
        <dbReference type="EC" id="2.7.1.148"/>
    </reaction>
</comment>
<dbReference type="SUPFAM" id="SSF55060">
    <property type="entry name" value="GHMP Kinase, C-terminal domain"/>
    <property type="match status" value="1"/>
</dbReference>
<comment type="similarity">
    <text evidence="1 10">Belongs to the GHMP kinase family. IspE subfamily.</text>
</comment>
<gene>
    <name evidence="10 13" type="primary">ispE</name>
    <name evidence="13" type="ORF">OSB_29310</name>
</gene>
<dbReference type="SUPFAM" id="SSF54211">
    <property type="entry name" value="Ribosomal protein S5 domain 2-like"/>
    <property type="match status" value="1"/>
</dbReference>
<accession>A0A0K0Y912</accession>
<comment type="pathway">
    <text evidence="10">Isoprenoid biosynthesis; isopentenyl diphosphate biosynthesis via DXP pathway; isopentenyl diphosphate from 1-deoxy-D-xylulose 5-phosphate: step 3/6.</text>
</comment>
<keyword evidence="5 10" id="KW-0547">Nucleotide-binding</keyword>
<dbReference type="Gene3D" id="3.30.70.890">
    <property type="entry name" value="GHMP kinase, C-terminal domain"/>
    <property type="match status" value="1"/>
</dbReference>
<dbReference type="Proteomes" id="UP000067444">
    <property type="component" value="Chromosome"/>
</dbReference>
<proteinExistence type="inferred from homology"/>
<evidence type="ECO:0000256" key="2">
    <source>
        <dbReference type="ARBA" id="ARBA00012052"/>
    </source>
</evidence>
<dbReference type="GO" id="GO:0005524">
    <property type="term" value="F:ATP binding"/>
    <property type="evidence" value="ECO:0007669"/>
    <property type="project" value="UniProtKB-UniRule"/>
</dbReference>
<protein>
    <recommendedName>
        <fullName evidence="3 10">4-diphosphocytidyl-2-C-methyl-D-erythritol kinase</fullName>
        <shortName evidence="10">CMK</shortName>
        <ecNumber evidence="2 10">2.7.1.148</ecNumber>
    </recommendedName>
    <alternativeName>
        <fullName evidence="9 10">4-(cytidine-5'-diphospho)-2-C-methyl-D-erythritol kinase</fullName>
    </alternativeName>
</protein>
<name>A0A0K0Y912_9RHOB</name>
<evidence type="ECO:0000256" key="4">
    <source>
        <dbReference type="ARBA" id="ARBA00022679"/>
    </source>
</evidence>
<feature type="binding site" evidence="10">
    <location>
        <begin position="94"/>
        <end position="104"/>
    </location>
    <ligand>
        <name>ATP</name>
        <dbReference type="ChEBI" id="CHEBI:30616"/>
    </ligand>
</feature>
<feature type="domain" description="GHMP kinase C-terminal" evidence="12">
    <location>
        <begin position="205"/>
        <end position="267"/>
    </location>
</feature>
<dbReference type="GO" id="GO:0019288">
    <property type="term" value="P:isopentenyl diphosphate biosynthetic process, methylerythritol 4-phosphate pathway"/>
    <property type="evidence" value="ECO:0007669"/>
    <property type="project" value="UniProtKB-UniRule"/>
</dbReference>
<comment type="function">
    <text evidence="10">Catalyzes the phosphorylation of the position 2 hydroxy group of 4-diphosphocytidyl-2C-methyl-D-erythritol.</text>
</comment>
<evidence type="ECO:0000256" key="5">
    <source>
        <dbReference type="ARBA" id="ARBA00022741"/>
    </source>
</evidence>
<dbReference type="EC" id="2.7.1.148" evidence="2 10"/>
<dbReference type="InterPro" id="IPR006204">
    <property type="entry name" value="GHMP_kinase_N_dom"/>
</dbReference>
<feature type="domain" description="GHMP kinase N-terminal" evidence="11">
    <location>
        <begin position="70"/>
        <end position="133"/>
    </location>
</feature>
<dbReference type="InterPro" id="IPR020568">
    <property type="entry name" value="Ribosomal_Su5_D2-typ_SF"/>
</dbReference>
<dbReference type="Gene3D" id="3.30.230.10">
    <property type="match status" value="1"/>
</dbReference>
<evidence type="ECO:0000256" key="7">
    <source>
        <dbReference type="ARBA" id="ARBA00022840"/>
    </source>
</evidence>
<keyword evidence="4 10" id="KW-0808">Transferase</keyword>
<dbReference type="InterPro" id="IPR014721">
    <property type="entry name" value="Ribsml_uS5_D2-typ_fold_subgr"/>
</dbReference>
<dbReference type="EMBL" id="CP012160">
    <property type="protein sequence ID" value="AKS47454.1"/>
    <property type="molecule type" value="Genomic_DNA"/>
</dbReference>
<evidence type="ECO:0000256" key="6">
    <source>
        <dbReference type="ARBA" id="ARBA00022777"/>
    </source>
</evidence>
<dbReference type="GO" id="GO:0050515">
    <property type="term" value="F:4-(cytidine 5'-diphospho)-2-C-methyl-D-erythritol kinase activity"/>
    <property type="evidence" value="ECO:0007669"/>
    <property type="project" value="UniProtKB-UniRule"/>
</dbReference>
<feature type="active site" evidence="10">
    <location>
        <position position="133"/>
    </location>
</feature>
<evidence type="ECO:0000313" key="14">
    <source>
        <dbReference type="Proteomes" id="UP000067444"/>
    </source>
</evidence>
<dbReference type="HAMAP" id="MF_00061">
    <property type="entry name" value="IspE"/>
    <property type="match status" value="1"/>
</dbReference>
<keyword evidence="6 10" id="KW-0418">Kinase</keyword>
<dbReference type="InterPro" id="IPR036554">
    <property type="entry name" value="GHMP_kinase_C_sf"/>
</dbReference>
<dbReference type="PANTHER" id="PTHR43527:SF2">
    <property type="entry name" value="4-DIPHOSPHOCYTIDYL-2-C-METHYL-D-ERYTHRITOL KINASE, CHLOROPLASTIC"/>
    <property type="match status" value="1"/>
</dbReference>
<dbReference type="Pfam" id="PF00288">
    <property type="entry name" value="GHMP_kinases_N"/>
    <property type="match status" value="1"/>
</dbReference>
<evidence type="ECO:0000259" key="12">
    <source>
        <dbReference type="Pfam" id="PF08544"/>
    </source>
</evidence>
<dbReference type="PIRSF" id="PIRSF010376">
    <property type="entry name" value="IspE"/>
    <property type="match status" value="1"/>
</dbReference>
<evidence type="ECO:0000256" key="8">
    <source>
        <dbReference type="ARBA" id="ARBA00023229"/>
    </source>
</evidence>
<dbReference type="UniPathway" id="UPA00056">
    <property type="reaction ID" value="UER00094"/>
</dbReference>
<dbReference type="Pfam" id="PF08544">
    <property type="entry name" value="GHMP_kinases_C"/>
    <property type="match status" value="1"/>
</dbReference>
<dbReference type="NCBIfam" id="NF011202">
    <property type="entry name" value="PRK14608.1"/>
    <property type="match status" value="1"/>
</dbReference>
<keyword evidence="7 10" id="KW-0067">ATP-binding</keyword>
<dbReference type="STRING" id="1458307.OSB_29310"/>
<evidence type="ECO:0000256" key="10">
    <source>
        <dbReference type="HAMAP-Rule" id="MF_00061"/>
    </source>
</evidence>
<dbReference type="KEGG" id="otm:OSB_29310"/>
<dbReference type="PANTHER" id="PTHR43527">
    <property type="entry name" value="4-DIPHOSPHOCYTIDYL-2-C-METHYL-D-ERYTHRITOL KINASE, CHLOROPLASTIC"/>
    <property type="match status" value="1"/>
</dbReference>
<keyword evidence="14" id="KW-1185">Reference proteome</keyword>
<dbReference type="InterPro" id="IPR013750">
    <property type="entry name" value="GHMP_kinase_C_dom"/>
</dbReference>
<sequence>MTNGTIVENAFAKINLSLHVTGLRADGYHLLDSLVMFTSLGDTVHVAPAETLSLTIEGPFATDLDVDDNNLVLRAARSFGVPNGAAITLHKNLPVASGIGGGSADAAATLRALSRLWDIPIPDAETILALGADVPVCMTSELTRMRGIGDELEKLGPAPMLDIVLVNPNVGVSTATVFNGLGSKSNASMSNDMPDPFDIDEWIDWLARQRNDLQTPALAAAPVINDVLAALSAQRGCELARMSGSGATCFALFEDSDAQDAAVKALRLAHPEWWVAKTDEAPT</sequence>
<organism evidence="13 14">
    <name type="scientific">Octadecabacter temperatus</name>
    <dbReference type="NCBI Taxonomy" id="1458307"/>
    <lineage>
        <taxon>Bacteria</taxon>
        <taxon>Pseudomonadati</taxon>
        <taxon>Pseudomonadota</taxon>
        <taxon>Alphaproteobacteria</taxon>
        <taxon>Rhodobacterales</taxon>
        <taxon>Roseobacteraceae</taxon>
        <taxon>Octadecabacter</taxon>
    </lineage>
</organism>
<feature type="active site" evidence="10">
    <location>
        <position position="13"/>
    </location>
</feature>
<dbReference type="AlphaFoldDB" id="A0A0K0Y912"/>
<evidence type="ECO:0000256" key="3">
    <source>
        <dbReference type="ARBA" id="ARBA00017473"/>
    </source>
</evidence>